<dbReference type="AlphaFoldDB" id="A0A0B1SWQ2"/>
<evidence type="ECO:0000313" key="3">
    <source>
        <dbReference type="Proteomes" id="UP000053660"/>
    </source>
</evidence>
<feature type="region of interest" description="Disordered" evidence="1">
    <location>
        <begin position="65"/>
        <end position="173"/>
    </location>
</feature>
<feature type="compositionally biased region" description="Basic and acidic residues" evidence="1">
    <location>
        <begin position="125"/>
        <end position="137"/>
    </location>
</feature>
<dbReference type="InterPro" id="IPR038534">
    <property type="entry name" value="Rtr1/RPAP2_sf"/>
</dbReference>
<accession>A0A0B1SWQ2</accession>
<name>A0A0B1SWQ2_OESDE</name>
<protein>
    <submittedName>
        <fullName evidence="2">Uncharacterized protein</fullName>
    </submittedName>
</protein>
<dbReference type="InterPro" id="IPR039693">
    <property type="entry name" value="Rtr1/RPAP2"/>
</dbReference>
<dbReference type="Gene3D" id="1.25.40.820">
    <property type="match status" value="1"/>
</dbReference>
<dbReference type="PANTHER" id="PTHR14732">
    <property type="entry name" value="RNA POLYMERASE II SUBUNIT B1 CTD PHOSPHATASE RPAP2-RELATED"/>
    <property type="match status" value="1"/>
</dbReference>
<dbReference type="GO" id="GO:0043175">
    <property type="term" value="F:RNA polymerase core enzyme binding"/>
    <property type="evidence" value="ECO:0007669"/>
    <property type="project" value="InterPro"/>
</dbReference>
<reference evidence="2 3" key="1">
    <citation type="submission" date="2014-03" db="EMBL/GenBank/DDBJ databases">
        <title>Draft genome of the hookworm Oesophagostomum dentatum.</title>
        <authorList>
            <person name="Mitreva M."/>
        </authorList>
    </citation>
    <scope>NUCLEOTIDE SEQUENCE [LARGE SCALE GENOMIC DNA]</scope>
    <source>
        <strain evidence="2 3">OD-Hann</strain>
    </source>
</reference>
<dbReference type="OrthoDB" id="2590500at2759"/>
<keyword evidence="3" id="KW-1185">Reference proteome</keyword>
<dbReference type="PANTHER" id="PTHR14732:SF0">
    <property type="entry name" value="RNA POLYMERASE II SUBUNIT B1 CTD PHOSPHATASE RPAP2-RELATED"/>
    <property type="match status" value="1"/>
</dbReference>
<dbReference type="GO" id="GO:0008420">
    <property type="term" value="F:RNA polymerase II CTD heptapeptide repeat phosphatase activity"/>
    <property type="evidence" value="ECO:0007669"/>
    <property type="project" value="InterPro"/>
</dbReference>
<feature type="compositionally biased region" description="Acidic residues" evidence="1">
    <location>
        <begin position="73"/>
        <end position="86"/>
    </location>
</feature>
<sequence>MYCSRSCLLRSASVRAQLPDEPLWLAGNISRRINTSYRIEGPEMDDHEKKNEIEIIRAVEEKLSELKIREGDSSTESEVEDNEESETDVKGFLDEVSSILGADELEKSKLKSENATPKTTPKPSSKSETEHSPKSPDKTPTPATPTGRTSRKSSESQYNPRLPDPQMSTDKVTFTEDELKKLARLRSKYSNYGRKKPIIVDPVPASPSSFKAEDEDEEIVDTTKHSPKAVPTTSRMEPRFVENVRILFRSWVTDRTRQLLRSGGLSISGETDSIMKKFFRPYSDDVAELNDFVMPTVDSIDVRKKRLHIFLDSIKKQMTSYQQELDVTFSELNWLYMIAATFDLEPSTITNFPNKVLKLVCASLLKLISLLDTSVEDSIFPQGKVSDKFVRLLDDIDVDMEMFESIISEVVGSEEKS</sequence>
<dbReference type="GO" id="GO:0005737">
    <property type="term" value="C:cytoplasm"/>
    <property type="evidence" value="ECO:0007669"/>
    <property type="project" value="TreeGrafter"/>
</dbReference>
<feature type="region of interest" description="Disordered" evidence="1">
    <location>
        <begin position="206"/>
        <end position="234"/>
    </location>
</feature>
<dbReference type="Proteomes" id="UP000053660">
    <property type="component" value="Unassembled WGS sequence"/>
</dbReference>
<dbReference type="EMBL" id="KN554263">
    <property type="protein sequence ID" value="KHJ89404.1"/>
    <property type="molecule type" value="Genomic_DNA"/>
</dbReference>
<evidence type="ECO:0000313" key="2">
    <source>
        <dbReference type="EMBL" id="KHJ89404.1"/>
    </source>
</evidence>
<dbReference type="GO" id="GO:0005634">
    <property type="term" value="C:nucleus"/>
    <property type="evidence" value="ECO:0007669"/>
    <property type="project" value="TreeGrafter"/>
</dbReference>
<evidence type="ECO:0000256" key="1">
    <source>
        <dbReference type="SAM" id="MobiDB-lite"/>
    </source>
</evidence>
<gene>
    <name evidence="2" type="ORF">OESDEN_10771</name>
</gene>
<proteinExistence type="predicted"/>
<organism evidence="2 3">
    <name type="scientific">Oesophagostomum dentatum</name>
    <name type="common">Nodular worm</name>
    <dbReference type="NCBI Taxonomy" id="61180"/>
    <lineage>
        <taxon>Eukaryota</taxon>
        <taxon>Metazoa</taxon>
        <taxon>Ecdysozoa</taxon>
        <taxon>Nematoda</taxon>
        <taxon>Chromadorea</taxon>
        <taxon>Rhabditida</taxon>
        <taxon>Rhabditina</taxon>
        <taxon>Rhabditomorpha</taxon>
        <taxon>Strongyloidea</taxon>
        <taxon>Strongylidae</taxon>
        <taxon>Oesophagostomum</taxon>
    </lineage>
</organism>